<sequence>MKRRKFIQQSSAAGLAFSFMPLACAEPAPKLDAEILILGGGLSGLYLAYLLDKAGKDYLVLEGSNRIGGRMFSREDIGREVGGRGIGDKYSEVMKLVKEFNTEMIDITDYMRSPSAIYLEGKLYDKWPDPKTNPAYLQFSAFGKSPQLTALNQWYQKPELDETYSELLKRNGLSEEQIDLANISANYNDIRETSAINAYHSSAFRKFNGSERVLNFKGGSHHFINAIANSLKNPVLTDKMVNTIDDNGKEVVVKCADDSIYRAKKVVSTMPFTTLRDVKMNTSFNGNQKRAINELDYTDITQIHLQHTEPFWEQDEMPFDMWTDTPLERIMNMSSSPTEKELACWVNGLGTAFFDKMSEKEVADYTIKKINEIRPSTVGKIEYLGQQNWGKYKYNKGAYVEFGVGQAAWFEDMIKPAGNMHFAGEHTAHESRGMEAAAESARRVYNELMT</sequence>
<dbReference type="InterPro" id="IPR002937">
    <property type="entry name" value="Amino_oxidase"/>
</dbReference>
<evidence type="ECO:0000256" key="8">
    <source>
        <dbReference type="ARBA" id="ARBA00047321"/>
    </source>
</evidence>
<dbReference type="Gene3D" id="3.50.50.60">
    <property type="entry name" value="FAD/NAD(P)-binding domain"/>
    <property type="match status" value="1"/>
</dbReference>
<keyword evidence="7" id="KW-0073">Auxin biosynthesis</keyword>
<dbReference type="PRINTS" id="PR00757">
    <property type="entry name" value="AMINEOXDASEF"/>
</dbReference>
<comment type="catalytic activity">
    <reaction evidence="8">
        <text>L-tryptophan + O2 = indole-3-acetamide + CO2 + H2O</text>
        <dbReference type="Rhea" id="RHEA:16165"/>
        <dbReference type="ChEBI" id="CHEBI:15377"/>
        <dbReference type="ChEBI" id="CHEBI:15379"/>
        <dbReference type="ChEBI" id="CHEBI:16031"/>
        <dbReference type="ChEBI" id="CHEBI:16526"/>
        <dbReference type="ChEBI" id="CHEBI:57912"/>
        <dbReference type="EC" id="1.13.12.3"/>
    </reaction>
</comment>
<evidence type="ECO:0000313" key="13">
    <source>
        <dbReference type="Proteomes" id="UP000310314"/>
    </source>
</evidence>
<gene>
    <name evidence="12" type="ORF">FEE95_04145</name>
</gene>
<evidence type="ECO:0000256" key="2">
    <source>
        <dbReference type="ARBA" id="ARBA00004814"/>
    </source>
</evidence>
<dbReference type="Gene3D" id="1.10.405.10">
    <property type="entry name" value="Guanine Nucleotide Dissociation Inhibitor, domain 1"/>
    <property type="match status" value="1"/>
</dbReference>
<comment type="caution">
    <text evidence="12">The sequence shown here is derived from an EMBL/GenBank/DDBJ whole genome shotgun (WGS) entry which is preliminary data.</text>
</comment>
<comment type="similarity">
    <text evidence="3">Belongs to the tryptophan 2-monooxygenase family.</text>
</comment>
<evidence type="ECO:0000259" key="11">
    <source>
        <dbReference type="Pfam" id="PF01593"/>
    </source>
</evidence>
<accession>A0A5S3PUL2</accession>
<dbReference type="Pfam" id="PF01593">
    <property type="entry name" value="Amino_oxidase"/>
    <property type="match status" value="1"/>
</dbReference>
<reference evidence="12 13" key="1">
    <citation type="submission" date="2019-05" db="EMBL/GenBank/DDBJ databases">
        <authorList>
            <person name="Zhang J.-Y."/>
            <person name="Feg X."/>
            <person name="Du Z.-J."/>
        </authorList>
    </citation>
    <scope>NUCLEOTIDE SEQUENCE [LARGE SCALE GENOMIC DNA]</scope>
    <source>
        <strain evidence="12 13">RZ26</strain>
    </source>
</reference>
<feature type="chain" id="PRO_5024417844" description="Tryptophan 2-monooxygenase" evidence="10">
    <location>
        <begin position="26"/>
        <end position="450"/>
    </location>
</feature>
<feature type="domain" description="Amine oxidase" evidence="11">
    <location>
        <begin position="42"/>
        <end position="444"/>
    </location>
</feature>
<name>A0A5S3PUL2_9FLAO</name>
<keyword evidence="6" id="KW-0560">Oxidoreductase</keyword>
<dbReference type="GO" id="GO:0001716">
    <property type="term" value="F:L-amino-acid oxidase activity"/>
    <property type="evidence" value="ECO:0007669"/>
    <property type="project" value="TreeGrafter"/>
</dbReference>
<comment type="cofactor">
    <cofactor evidence="1">
        <name>FAD</name>
        <dbReference type="ChEBI" id="CHEBI:57692"/>
    </cofactor>
</comment>
<dbReference type="AlphaFoldDB" id="A0A5S3PUL2"/>
<comment type="pathway">
    <text evidence="2">Plant hormone metabolism; auxin biosynthesis.</text>
</comment>
<feature type="signal peptide" evidence="10">
    <location>
        <begin position="1"/>
        <end position="25"/>
    </location>
</feature>
<organism evidence="12 13">
    <name type="scientific">Maribacter algarum</name>
    <name type="common">ex Zhang et al. 2020</name>
    <dbReference type="NCBI Taxonomy" id="2578118"/>
    <lineage>
        <taxon>Bacteria</taxon>
        <taxon>Pseudomonadati</taxon>
        <taxon>Bacteroidota</taxon>
        <taxon>Flavobacteriia</taxon>
        <taxon>Flavobacteriales</taxon>
        <taxon>Flavobacteriaceae</taxon>
        <taxon>Maribacter</taxon>
    </lineage>
</organism>
<dbReference type="PANTHER" id="PTHR10742">
    <property type="entry name" value="FLAVIN MONOAMINE OXIDASE"/>
    <property type="match status" value="1"/>
</dbReference>
<dbReference type="EMBL" id="VATY01000001">
    <property type="protein sequence ID" value="TMM58630.1"/>
    <property type="molecule type" value="Genomic_DNA"/>
</dbReference>
<evidence type="ECO:0000256" key="9">
    <source>
        <dbReference type="PIRSR" id="PIRSR601613-1"/>
    </source>
</evidence>
<keyword evidence="10" id="KW-0732">Signal</keyword>
<dbReference type="PANTHER" id="PTHR10742:SF342">
    <property type="entry name" value="AMINE OXIDASE"/>
    <property type="match status" value="1"/>
</dbReference>
<dbReference type="Proteomes" id="UP000310314">
    <property type="component" value="Unassembled WGS sequence"/>
</dbReference>
<evidence type="ECO:0000256" key="6">
    <source>
        <dbReference type="ARBA" id="ARBA00023002"/>
    </source>
</evidence>
<protein>
    <recommendedName>
        <fullName evidence="5">Tryptophan 2-monooxygenase</fullName>
        <ecNumber evidence="4">1.13.12.3</ecNumber>
    </recommendedName>
</protein>
<evidence type="ECO:0000256" key="5">
    <source>
        <dbReference type="ARBA" id="ARBA00017871"/>
    </source>
</evidence>
<proteinExistence type="inferred from homology"/>
<dbReference type="SUPFAM" id="SSF51905">
    <property type="entry name" value="FAD/NAD(P)-binding domain"/>
    <property type="match status" value="1"/>
</dbReference>
<dbReference type="Gene3D" id="3.90.660.10">
    <property type="match status" value="1"/>
</dbReference>
<dbReference type="GO" id="GO:0009063">
    <property type="term" value="P:amino acid catabolic process"/>
    <property type="evidence" value="ECO:0007669"/>
    <property type="project" value="TreeGrafter"/>
</dbReference>
<dbReference type="InterPro" id="IPR036188">
    <property type="entry name" value="FAD/NAD-bd_sf"/>
</dbReference>
<evidence type="ECO:0000256" key="7">
    <source>
        <dbReference type="ARBA" id="ARBA00023070"/>
    </source>
</evidence>
<feature type="binding site" evidence="9">
    <location>
        <position position="43"/>
    </location>
    <ligand>
        <name>FAD</name>
        <dbReference type="ChEBI" id="CHEBI:57692"/>
    </ligand>
</feature>
<feature type="binding site" evidence="9">
    <location>
        <position position="241"/>
    </location>
    <ligand>
        <name>substrate</name>
    </ligand>
</feature>
<dbReference type="OrthoDB" id="9767561at2"/>
<dbReference type="EC" id="1.13.12.3" evidence="4"/>
<dbReference type="GO" id="GO:0009851">
    <property type="term" value="P:auxin biosynthetic process"/>
    <property type="evidence" value="ECO:0007669"/>
    <property type="project" value="UniProtKB-KW"/>
</dbReference>
<dbReference type="RefSeq" id="WP_138656562.1">
    <property type="nucleotide sequence ID" value="NZ_VATY01000001.1"/>
</dbReference>
<keyword evidence="13" id="KW-1185">Reference proteome</keyword>
<evidence type="ECO:0000256" key="3">
    <source>
        <dbReference type="ARBA" id="ARBA00005833"/>
    </source>
</evidence>
<dbReference type="InterPro" id="IPR001613">
    <property type="entry name" value="Flavin_amine_oxidase"/>
</dbReference>
<dbReference type="GO" id="GO:0050361">
    <property type="term" value="F:tryptophan 2-monooxygenase activity"/>
    <property type="evidence" value="ECO:0007669"/>
    <property type="project" value="UniProtKB-EC"/>
</dbReference>
<evidence type="ECO:0000256" key="4">
    <source>
        <dbReference type="ARBA" id="ARBA00012535"/>
    </source>
</evidence>
<evidence type="ECO:0000256" key="10">
    <source>
        <dbReference type="SAM" id="SignalP"/>
    </source>
</evidence>
<dbReference type="InterPro" id="IPR050281">
    <property type="entry name" value="Flavin_monoamine_oxidase"/>
</dbReference>
<dbReference type="SUPFAM" id="SSF54373">
    <property type="entry name" value="FAD-linked reductases, C-terminal domain"/>
    <property type="match status" value="1"/>
</dbReference>
<evidence type="ECO:0000313" key="12">
    <source>
        <dbReference type="EMBL" id="TMM58630.1"/>
    </source>
</evidence>
<evidence type="ECO:0000256" key="1">
    <source>
        <dbReference type="ARBA" id="ARBA00001974"/>
    </source>
</evidence>